<keyword evidence="2" id="KW-0472">Membrane</keyword>
<keyword evidence="5" id="KW-1185">Reference proteome</keyword>
<sequence>MASKTSTLTVRLIDAVTGPARAAARAIKGIGAAVDQTNSRRLLIGAAVADMRKNVGRAARDIKRNVDTLTSSMAIPMTLVGGFGAKSVYEFEKMSNAVKAVTNITDEQKKSLQSYAQELNKLFPFKNRDIMSAAFELGRAGFKYEQIMGSLRGTLNLALAGDIELQRSADIATNILTAMRLPAQTAEEAASSLQRVNDVIAYVAASSNTDVGLMGDTLKYVAPIASAAGVSLEELGAAGIVLAKGGIRGAEAGVALRSALTRMVKPSLDARQAMAELGLSFEDFATSFRAFSIDELAAGMKNVGFDIKPVMGELRRKLEGKTLEENRGEIYEVILETLIGGLKIDKVVDQRKVAKSLSRFISSQANELDMIGLFEALVEKGATTGQMARIFDQRQGARLTNLLRDTFGTPELTTALEDIEKNAAGATDRMAATRMEGIVGVVAAHVAAWENLFIAIARSGVLEAVTNMLNSITGVLERAAKASPELLKFGTYAFLSVAALGPLTLLLGGFLAILRAIYATMVLISGSAAGTIAVFRAAAGVGAASGAAGAAGAAAGAAGKRGLLSRVLRWGGMAGVAWGVKDLLGLIDPNGNLWGATSGIDAWTKRHLGFDPSNIGGDGSTMPGETQGEARAELRSRLEEIDRKISAIEARTHPAMRDAPNPELDRLRMERAGLANELDASAAARAAAEATGDAFDAALDERLRKTAEMVRQRASQMMNDLSFTASPTIQPKISGATLRGVHADTGVD</sequence>
<dbReference type="NCBIfam" id="TIGR01760">
    <property type="entry name" value="tape_meas_TP901"/>
    <property type="match status" value="1"/>
</dbReference>
<keyword evidence="2" id="KW-1133">Transmembrane helix</keyword>
<proteinExistence type="predicted"/>
<evidence type="ECO:0000256" key="2">
    <source>
        <dbReference type="SAM" id="Phobius"/>
    </source>
</evidence>
<dbReference type="InterPro" id="IPR010090">
    <property type="entry name" value="Phage_tape_meas"/>
</dbReference>
<evidence type="ECO:0000313" key="5">
    <source>
        <dbReference type="Proteomes" id="UP000577362"/>
    </source>
</evidence>
<dbReference type="Proteomes" id="UP000577362">
    <property type="component" value="Unassembled WGS sequence"/>
</dbReference>
<reference evidence="4 5" key="1">
    <citation type="submission" date="2020-08" db="EMBL/GenBank/DDBJ databases">
        <title>Genomic Encyclopedia of Type Strains, Phase IV (KMG-IV): sequencing the most valuable type-strain genomes for metagenomic binning, comparative biology and taxonomic classification.</title>
        <authorList>
            <person name="Goeker M."/>
        </authorList>
    </citation>
    <scope>NUCLEOTIDE SEQUENCE [LARGE SCALE GENOMIC DNA]</scope>
    <source>
        <strain evidence="4 5">DSM 103737</strain>
    </source>
</reference>
<protein>
    <recommendedName>
        <fullName evidence="3">Phage tail tape measure protein domain-containing protein</fullName>
    </recommendedName>
</protein>
<evidence type="ECO:0000313" key="4">
    <source>
        <dbReference type="EMBL" id="MBB4017044.1"/>
    </source>
</evidence>
<keyword evidence="2" id="KW-0812">Transmembrane</keyword>
<evidence type="ECO:0000259" key="3">
    <source>
        <dbReference type="Pfam" id="PF10145"/>
    </source>
</evidence>
<dbReference type="AlphaFoldDB" id="A0A840BVP1"/>
<keyword evidence="1" id="KW-1188">Viral release from host cell</keyword>
<gene>
    <name evidence="4" type="ORF">GGR16_002073</name>
</gene>
<feature type="domain" description="Phage tail tape measure protein" evidence="3">
    <location>
        <begin position="116"/>
        <end position="288"/>
    </location>
</feature>
<dbReference type="PANTHER" id="PTHR37813:SF1">
    <property type="entry name" value="FELS-2 PROPHAGE PROTEIN"/>
    <property type="match status" value="1"/>
</dbReference>
<comment type="caution">
    <text evidence="4">The sequence shown here is derived from an EMBL/GenBank/DDBJ whole genome shotgun (WGS) entry which is preliminary data.</text>
</comment>
<dbReference type="EMBL" id="JACIEN010000002">
    <property type="protein sequence ID" value="MBB4017044.1"/>
    <property type="molecule type" value="Genomic_DNA"/>
</dbReference>
<evidence type="ECO:0000256" key="1">
    <source>
        <dbReference type="ARBA" id="ARBA00022612"/>
    </source>
</evidence>
<organism evidence="4 5">
    <name type="scientific">Chelatococcus caeni</name>
    <dbReference type="NCBI Taxonomy" id="1348468"/>
    <lineage>
        <taxon>Bacteria</taxon>
        <taxon>Pseudomonadati</taxon>
        <taxon>Pseudomonadota</taxon>
        <taxon>Alphaproteobacteria</taxon>
        <taxon>Hyphomicrobiales</taxon>
        <taxon>Chelatococcaceae</taxon>
        <taxon>Chelatococcus</taxon>
    </lineage>
</organism>
<name>A0A840BVP1_9HYPH</name>
<accession>A0A840BVP1</accession>
<dbReference type="PANTHER" id="PTHR37813">
    <property type="entry name" value="FELS-2 PROPHAGE PROTEIN"/>
    <property type="match status" value="1"/>
</dbReference>
<dbReference type="RefSeq" id="WP_183316535.1">
    <property type="nucleotide sequence ID" value="NZ_JACIEN010000002.1"/>
</dbReference>
<dbReference type="Pfam" id="PF10145">
    <property type="entry name" value="PhageMin_Tail"/>
    <property type="match status" value="1"/>
</dbReference>
<feature type="transmembrane region" description="Helical" evidence="2">
    <location>
        <begin position="492"/>
        <end position="514"/>
    </location>
</feature>